<keyword evidence="3" id="KW-1185">Reference proteome</keyword>
<dbReference type="PANTHER" id="PTHR43845">
    <property type="entry name" value="BLR5969 PROTEIN"/>
    <property type="match status" value="1"/>
</dbReference>
<gene>
    <name evidence="2" type="ORF">GCM10009808_12160</name>
</gene>
<comment type="caution">
    <text evidence="2">The sequence shown here is derived from an EMBL/GenBank/DDBJ whole genome shotgun (WGS) entry which is preliminary data.</text>
</comment>
<sequence length="447" mass="47894">MSAPATFDLWSPATDTLAWEEMQERQLVALRETFDRLRRHEVWRRRLGSTGSPTSMAELADVAYTTKSDLRAAQEETTSERPLGAFQLVDTEQLRQITTSSGTTGAPVMFGLTTRDAQSWRSAIANAYRTAGVGPGETVALTTGMAIVAGGLPYADGIREAGGALAWIGGQTSSRMAGGMARTRATVLVATASFAAHFAQRCAVELGRDASELAVRTVIAGGEPGAGVPHIRRAILDAWGAQRVSELMGLGDVLPAMWAECHVGNGMHFTAAPDILVELVEPDSGRPVPWEPGATGEAIYTTVSRESCAVVRFRSRDQLAVIARECACGRTSPTVRCVGRTDDMLIYKAMNVYPTAIRDVVLKVAGSHLTGNMRVRKDSEGQVRFDDPLPLEVELAGPADDVRTGAALAAAEEAVRQQLRVRVSIEPQPGGVLPVSDYKNSLTYVRT</sequence>
<dbReference type="Proteomes" id="UP001501690">
    <property type="component" value="Unassembled WGS sequence"/>
</dbReference>
<dbReference type="PANTHER" id="PTHR43845:SF1">
    <property type="entry name" value="BLR5969 PROTEIN"/>
    <property type="match status" value="1"/>
</dbReference>
<organism evidence="2 3">
    <name type="scientific">Microbacterium sediminicola</name>
    <dbReference type="NCBI Taxonomy" id="415210"/>
    <lineage>
        <taxon>Bacteria</taxon>
        <taxon>Bacillati</taxon>
        <taxon>Actinomycetota</taxon>
        <taxon>Actinomycetes</taxon>
        <taxon>Micrococcales</taxon>
        <taxon>Microbacteriaceae</taxon>
        <taxon>Microbacterium</taxon>
    </lineage>
</organism>
<name>A0ABN2I0Q5_9MICO</name>
<evidence type="ECO:0000313" key="3">
    <source>
        <dbReference type="Proteomes" id="UP001501690"/>
    </source>
</evidence>
<dbReference type="EMBL" id="BAAAPL010000001">
    <property type="protein sequence ID" value="GAA1696429.1"/>
    <property type="molecule type" value="Genomic_DNA"/>
</dbReference>
<protein>
    <submittedName>
        <fullName evidence="2">AMP-binding protein</fullName>
    </submittedName>
</protein>
<proteinExistence type="predicted"/>
<dbReference type="SUPFAM" id="SSF56801">
    <property type="entry name" value="Acetyl-CoA synthetase-like"/>
    <property type="match status" value="1"/>
</dbReference>
<feature type="domain" description="AMP-dependent synthetase/ligase" evidence="1">
    <location>
        <begin position="85"/>
        <end position="297"/>
    </location>
</feature>
<dbReference type="RefSeq" id="WP_344070436.1">
    <property type="nucleotide sequence ID" value="NZ_BAAAPL010000001.1"/>
</dbReference>
<dbReference type="InterPro" id="IPR000873">
    <property type="entry name" value="AMP-dep_synth/lig_dom"/>
</dbReference>
<dbReference type="Gene3D" id="3.40.50.12780">
    <property type="entry name" value="N-terminal domain of ligase-like"/>
    <property type="match status" value="1"/>
</dbReference>
<dbReference type="Pfam" id="PF00501">
    <property type="entry name" value="AMP-binding"/>
    <property type="match status" value="1"/>
</dbReference>
<dbReference type="InterPro" id="IPR042099">
    <property type="entry name" value="ANL_N_sf"/>
</dbReference>
<evidence type="ECO:0000259" key="1">
    <source>
        <dbReference type="Pfam" id="PF00501"/>
    </source>
</evidence>
<evidence type="ECO:0000313" key="2">
    <source>
        <dbReference type="EMBL" id="GAA1696429.1"/>
    </source>
</evidence>
<reference evidence="2 3" key="1">
    <citation type="journal article" date="2019" name="Int. J. Syst. Evol. Microbiol.">
        <title>The Global Catalogue of Microorganisms (GCM) 10K type strain sequencing project: providing services to taxonomists for standard genome sequencing and annotation.</title>
        <authorList>
            <consortium name="The Broad Institute Genomics Platform"/>
            <consortium name="The Broad Institute Genome Sequencing Center for Infectious Disease"/>
            <person name="Wu L."/>
            <person name="Ma J."/>
        </authorList>
    </citation>
    <scope>NUCLEOTIDE SEQUENCE [LARGE SCALE GENOMIC DNA]</scope>
    <source>
        <strain evidence="2 3">JCM 15577</strain>
    </source>
</reference>
<accession>A0ABN2I0Q5</accession>
<dbReference type="InterPro" id="IPR045851">
    <property type="entry name" value="AMP-bd_C_sf"/>
</dbReference>
<dbReference type="Gene3D" id="3.30.300.30">
    <property type="match status" value="1"/>
</dbReference>